<dbReference type="EMBL" id="JRYO01000044">
    <property type="protein sequence ID" value="KHE93645.1"/>
    <property type="molecule type" value="Genomic_DNA"/>
</dbReference>
<dbReference type="PROSITE" id="PS00136">
    <property type="entry name" value="SUBTILASE_ASP"/>
    <property type="match status" value="1"/>
</dbReference>
<dbReference type="Proteomes" id="UP000030652">
    <property type="component" value="Unassembled WGS sequence"/>
</dbReference>
<keyword evidence="4" id="KW-0720">Serine protease</keyword>
<evidence type="ECO:0000256" key="1">
    <source>
        <dbReference type="ARBA" id="ARBA00011073"/>
    </source>
</evidence>
<feature type="domain" description="Peptidase S8/S53" evidence="5">
    <location>
        <begin position="275"/>
        <end position="619"/>
    </location>
</feature>
<dbReference type="Pfam" id="PF00082">
    <property type="entry name" value="Peptidase_S8"/>
    <property type="match status" value="1"/>
</dbReference>
<comment type="caution">
    <text evidence="6">The sequence shown here is derived from an EMBL/GenBank/DDBJ whole genome shotgun (WGS) entry which is preliminary data.</text>
</comment>
<dbReference type="PANTHER" id="PTHR43806:SF11">
    <property type="entry name" value="CEREVISIN-RELATED"/>
    <property type="match status" value="1"/>
</dbReference>
<dbReference type="Gene3D" id="3.40.50.200">
    <property type="entry name" value="Peptidase S8/S53 domain"/>
    <property type="match status" value="1"/>
</dbReference>
<evidence type="ECO:0000313" key="6">
    <source>
        <dbReference type="EMBL" id="KHE93645.1"/>
    </source>
</evidence>
<comment type="similarity">
    <text evidence="1">Belongs to the peptidase S8 family.</text>
</comment>
<dbReference type="GO" id="GO:0004252">
    <property type="term" value="F:serine-type endopeptidase activity"/>
    <property type="evidence" value="ECO:0007669"/>
    <property type="project" value="InterPro"/>
</dbReference>
<reference evidence="6 7" key="1">
    <citation type="submission" date="2014-10" db="EMBL/GenBank/DDBJ databases">
        <title>Draft genome of anammox bacterium scalindua brodae, obtained using differential coverage binning of sequence data from two enrichment reactors.</title>
        <authorList>
            <person name="Speth D.R."/>
            <person name="Russ L."/>
            <person name="Kartal B."/>
            <person name="Op den Camp H.J."/>
            <person name="Dutilh B.E."/>
            <person name="Jetten M.S."/>
        </authorList>
    </citation>
    <scope>NUCLEOTIDE SEQUENCE [LARGE SCALE GENOMIC DNA]</scope>
    <source>
        <strain evidence="6">RU1</strain>
    </source>
</reference>
<dbReference type="PATRIC" id="fig|237368.3.peg.649"/>
<dbReference type="InterPro" id="IPR050131">
    <property type="entry name" value="Peptidase_S8_subtilisin-like"/>
</dbReference>
<proteinExistence type="inferred from homology"/>
<dbReference type="AlphaFoldDB" id="A0A0B0ESJ3"/>
<dbReference type="GO" id="GO:0006508">
    <property type="term" value="P:proteolysis"/>
    <property type="evidence" value="ECO:0007669"/>
    <property type="project" value="UniProtKB-KW"/>
</dbReference>
<dbReference type="InterPro" id="IPR000209">
    <property type="entry name" value="Peptidase_S8/S53_dom"/>
</dbReference>
<dbReference type="CDD" id="cd04847">
    <property type="entry name" value="Peptidases_S8_Subtilisin_like_2"/>
    <property type="match status" value="1"/>
</dbReference>
<keyword evidence="2" id="KW-0645">Protease</keyword>
<gene>
    <name evidence="6" type="ORF">SCABRO_00597</name>
</gene>
<protein>
    <recommendedName>
        <fullName evidence="5">Peptidase S8/S53 domain-containing protein</fullName>
    </recommendedName>
</protein>
<evidence type="ECO:0000259" key="5">
    <source>
        <dbReference type="Pfam" id="PF00082"/>
    </source>
</evidence>
<accession>A0A0B0ESJ3</accession>
<dbReference type="SUPFAM" id="SSF52743">
    <property type="entry name" value="Subtilisin-like"/>
    <property type="match status" value="1"/>
</dbReference>
<organism evidence="6 7">
    <name type="scientific">Candidatus Scalindua brodae</name>
    <dbReference type="NCBI Taxonomy" id="237368"/>
    <lineage>
        <taxon>Bacteria</taxon>
        <taxon>Pseudomonadati</taxon>
        <taxon>Planctomycetota</taxon>
        <taxon>Candidatus Brocadiia</taxon>
        <taxon>Candidatus Brocadiales</taxon>
        <taxon>Candidatus Scalinduaceae</taxon>
        <taxon>Candidatus Scalindua</taxon>
    </lineage>
</organism>
<name>A0A0B0ESJ3_9BACT</name>
<dbReference type="InterPro" id="IPR034074">
    <property type="entry name" value="Y4bN_pept_dom"/>
</dbReference>
<dbReference type="InterPro" id="IPR036852">
    <property type="entry name" value="Peptidase_S8/S53_dom_sf"/>
</dbReference>
<dbReference type="PANTHER" id="PTHR43806">
    <property type="entry name" value="PEPTIDASE S8"/>
    <property type="match status" value="1"/>
</dbReference>
<dbReference type="InterPro" id="IPR023827">
    <property type="entry name" value="Peptidase_S8_Asp-AS"/>
</dbReference>
<keyword evidence="3" id="KW-0378">Hydrolase</keyword>
<sequence>MPTEKRPHIVIRNGKKKYSYTPRGRVMGFIPDTPVYDQGVHSAELHRAYNESIERLELQYEMMGIDPSTVDKGATIELKFRSDASVDVATLENQLSKIELLNVKLDERGKPQSAIIYIPPKKQDIISNQISDYGNPEKNKFGKPRNFKKYDKTETFETATIEKLWIDKSELPADRERPFTWEVWLRKDSFEACKKKLENFDGVTVSDHKLNFPEREICSVHCSLNNLDRIHLITKAISGFRYLPTLSGFFDALPPREQKDWSKDLSSRIVFDLTNVSVCILDTGIITEHPLLKDFVVENGIDTCEPDWGVEDHDGHGTQMAGIALFGDLAPVLETNDPIELNHSLESVKVFPPQGSNKDDHVGYITSQAVSRAEINNVDLKRVFCLSWSMEHEANPNDDPVMEGKPTPLSAKIDQLACGVEDFDEWIINDGKKRLLVVSAGNIRESYEPEQYGDINDLSEVEDPGQSWNALTVGAYTDKTFTNDPNYDEWSPIAKHGDLSAKSRTSVLWGESYWPTKPDIVLEGGNYLANPAKDYMEAHPDTSVLTIDKDRLFSCVHDTSPANAEASRLAATVMAEYPEFWPETVRGLIVHSAEWVDAMNKKQRSKAQKISHLRRYGYGVPQTDFLLNSFSNRPCVIIQDYLKPFGVSTSKSKNIVFCDMNHYVLPWPEEQLKEIYDKQVKLRVTLSFFIEPSPSERPPRTKYSYASHELRFKLKRPNEPEDDFLARINSELQIDESNEESENIKIQIEDQDRWILGPHSRDRGSIISDIWDGTGSELATQNMIAIVPQVGWWKFRSKFPNKENPRYEQQVRYSLILSLITEETIDLYTPIVTKAKIVITV</sequence>
<evidence type="ECO:0000256" key="2">
    <source>
        <dbReference type="ARBA" id="ARBA00022670"/>
    </source>
</evidence>
<dbReference type="eggNOG" id="COG1404">
    <property type="taxonomic scope" value="Bacteria"/>
</dbReference>
<evidence type="ECO:0000256" key="3">
    <source>
        <dbReference type="ARBA" id="ARBA00022801"/>
    </source>
</evidence>
<evidence type="ECO:0000313" key="7">
    <source>
        <dbReference type="Proteomes" id="UP000030652"/>
    </source>
</evidence>
<evidence type="ECO:0000256" key="4">
    <source>
        <dbReference type="ARBA" id="ARBA00022825"/>
    </source>
</evidence>